<feature type="chain" id="PRO_5026939738" description="GOLD domain-containing protein" evidence="5">
    <location>
        <begin position="17"/>
        <end position="594"/>
    </location>
</feature>
<reference evidence="7 8" key="1">
    <citation type="submission" date="2020-06" db="EMBL/GenBank/DDBJ databases">
        <authorList>
            <person name="Li R."/>
            <person name="Bekaert M."/>
        </authorList>
    </citation>
    <scope>NUCLEOTIDE SEQUENCE [LARGE SCALE GENOMIC DNA]</scope>
    <source>
        <strain evidence="8">wild</strain>
    </source>
</reference>
<feature type="compositionally biased region" description="Basic and acidic residues" evidence="3">
    <location>
        <begin position="484"/>
        <end position="501"/>
    </location>
</feature>
<keyword evidence="4" id="KW-1133">Transmembrane helix</keyword>
<keyword evidence="1" id="KW-0433">Leucine-rich repeat</keyword>
<evidence type="ECO:0000313" key="8">
    <source>
        <dbReference type="Proteomes" id="UP000507470"/>
    </source>
</evidence>
<keyword evidence="4" id="KW-0472">Membrane</keyword>
<evidence type="ECO:0000313" key="7">
    <source>
        <dbReference type="EMBL" id="CAC5374288.1"/>
    </source>
</evidence>
<evidence type="ECO:0000256" key="5">
    <source>
        <dbReference type="SAM" id="SignalP"/>
    </source>
</evidence>
<dbReference type="SMART" id="SM00369">
    <property type="entry name" value="LRR_TYP"/>
    <property type="match status" value="6"/>
</dbReference>
<dbReference type="SUPFAM" id="SSF52058">
    <property type="entry name" value="L domain-like"/>
    <property type="match status" value="1"/>
</dbReference>
<gene>
    <name evidence="7" type="ORF">MCOR_11735</name>
</gene>
<evidence type="ECO:0000256" key="4">
    <source>
        <dbReference type="SAM" id="Phobius"/>
    </source>
</evidence>
<dbReference type="Pfam" id="PF13855">
    <property type="entry name" value="LRR_8"/>
    <property type="match status" value="2"/>
</dbReference>
<dbReference type="EMBL" id="CACVKT020002006">
    <property type="protein sequence ID" value="CAC5374288.1"/>
    <property type="molecule type" value="Genomic_DNA"/>
</dbReference>
<dbReference type="SMART" id="SM00364">
    <property type="entry name" value="LRR_BAC"/>
    <property type="match status" value="5"/>
</dbReference>
<proteinExistence type="predicted"/>
<feature type="signal peptide" evidence="5">
    <location>
        <begin position="1"/>
        <end position="16"/>
    </location>
</feature>
<dbReference type="InterPro" id="IPR032675">
    <property type="entry name" value="LRR_dom_sf"/>
</dbReference>
<evidence type="ECO:0000256" key="3">
    <source>
        <dbReference type="SAM" id="MobiDB-lite"/>
    </source>
</evidence>
<dbReference type="PRINTS" id="PR00019">
    <property type="entry name" value="LEURICHRPT"/>
</dbReference>
<dbReference type="OrthoDB" id="2013775at2759"/>
<keyword evidence="4" id="KW-0812">Transmembrane</keyword>
<evidence type="ECO:0000259" key="6">
    <source>
        <dbReference type="PROSITE" id="PS50866"/>
    </source>
</evidence>
<dbReference type="PANTHER" id="PTHR24366:SF96">
    <property type="entry name" value="LEUCINE RICH REPEAT CONTAINING 53"/>
    <property type="match status" value="1"/>
</dbReference>
<feature type="transmembrane region" description="Helical" evidence="4">
    <location>
        <begin position="442"/>
        <end position="465"/>
    </location>
</feature>
<feature type="domain" description="GOLD" evidence="6">
    <location>
        <begin position="330"/>
        <end position="444"/>
    </location>
</feature>
<keyword evidence="8" id="KW-1185">Reference proteome</keyword>
<evidence type="ECO:0000256" key="2">
    <source>
        <dbReference type="ARBA" id="ARBA00022737"/>
    </source>
</evidence>
<dbReference type="Gene3D" id="3.80.10.10">
    <property type="entry name" value="Ribonuclease Inhibitor"/>
    <property type="match status" value="3"/>
</dbReference>
<dbReference type="Proteomes" id="UP000507470">
    <property type="component" value="Unassembled WGS sequence"/>
</dbReference>
<feature type="region of interest" description="Disordered" evidence="3">
    <location>
        <begin position="546"/>
        <end position="594"/>
    </location>
</feature>
<dbReference type="PROSITE" id="PS51450">
    <property type="entry name" value="LRR"/>
    <property type="match status" value="4"/>
</dbReference>
<accession>A0A6J8AY57</accession>
<sequence length="594" mass="67159">MYVQFLLLFCFVSCIAVTNQTCSQYLSNSCFCVNENAENIRCNFNTTDALEILNNSVVIETVINLTKLDISGNNLSALPSSFFNGIHTIRELDLNENNFKKLPEFLPLEIATNIKKLNVSSNHFTDIDDFTFSTLHLLEILDLSYNELTELKDNTFVNNRYLWCLNLSNNKLQSLSATTFNGLENSVRDLDLSENNLSILHSETFINLHDLKSLKLAHNLYSEQISNLLIPHHVVLLDLSNSRIQQINDCQLEGLIDLEYINLHGNPLACSCHLSWLHQRIIHNQEMDSIHTIHPHEINDWTCITSEGATINVTDLSVQCSGHYFLNPPEHCMKSKDPDTDTGVEKILDKLKLQTEKEDDGVSVTWRSYNNSNFYGYDITIFNEEGSKIYHSPTLHQSATKYSAQSSELRNGKYKVCLNILQNETYSAGRVCNEISYIDLQIIVGILAGVIFLIPCVVALVYIICLDKKNFLLYDDYDELSVSTEEKDKDKKTTEKSEKNPSKQNTAKWSKNQKETLKVPTIKVYDYTKSDDNTLPVVRSTDRILPDDDISIEPDGDSGSSAGIRIDIPSDNDVPGVANEGYTEDDAGGYDIKL</sequence>
<name>A0A6J8AY57_MYTCO</name>
<dbReference type="InterPro" id="IPR001611">
    <property type="entry name" value="Leu-rich_rpt"/>
</dbReference>
<feature type="compositionally biased region" description="Acidic residues" evidence="3">
    <location>
        <begin position="547"/>
        <end position="556"/>
    </location>
</feature>
<protein>
    <recommendedName>
        <fullName evidence="6">GOLD domain-containing protein</fullName>
    </recommendedName>
</protein>
<dbReference type="PROSITE" id="PS50866">
    <property type="entry name" value="GOLD"/>
    <property type="match status" value="1"/>
</dbReference>
<feature type="region of interest" description="Disordered" evidence="3">
    <location>
        <begin position="484"/>
        <end position="512"/>
    </location>
</feature>
<dbReference type="AlphaFoldDB" id="A0A6J8AY57"/>
<keyword evidence="5" id="KW-0732">Signal</keyword>
<dbReference type="PANTHER" id="PTHR24366">
    <property type="entry name" value="IG(IMMUNOGLOBULIN) AND LRR(LEUCINE RICH REPEAT) DOMAINS"/>
    <property type="match status" value="1"/>
</dbReference>
<keyword evidence="2" id="KW-0677">Repeat</keyword>
<dbReference type="InterPro" id="IPR003591">
    <property type="entry name" value="Leu-rich_rpt_typical-subtyp"/>
</dbReference>
<dbReference type="InterPro" id="IPR009038">
    <property type="entry name" value="GOLD_dom"/>
</dbReference>
<evidence type="ECO:0000256" key="1">
    <source>
        <dbReference type="ARBA" id="ARBA00022614"/>
    </source>
</evidence>
<organism evidence="7 8">
    <name type="scientific">Mytilus coruscus</name>
    <name type="common">Sea mussel</name>
    <dbReference type="NCBI Taxonomy" id="42192"/>
    <lineage>
        <taxon>Eukaryota</taxon>
        <taxon>Metazoa</taxon>
        <taxon>Spiralia</taxon>
        <taxon>Lophotrochozoa</taxon>
        <taxon>Mollusca</taxon>
        <taxon>Bivalvia</taxon>
        <taxon>Autobranchia</taxon>
        <taxon>Pteriomorphia</taxon>
        <taxon>Mytilida</taxon>
        <taxon>Mytiloidea</taxon>
        <taxon>Mytilidae</taxon>
        <taxon>Mytilinae</taxon>
        <taxon>Mytilus</taxon>
    </lineage>
</organism>